<evidence type="ECO:0000256" key="4">
    <source>
        <dbReference type="PROSITE-ProRule" id="PRU00335"/>
    </source>
</evidence>
<dbReference type="InterPro" id="IPR036271">
    <property type="entry name" value="Tet_transcr_reg_TetR-rel_C_sf"/>
</dbReference>
<gene>
    <name evidence="6" type="ORF">GCM10023191_072770</name>
</gene>
<sequence length="222" mass="24344">MGSGVEYAAHMAGSRSVVMGRPREFDVDEALERAMRVFWERGYEGVSLTDLTKAMGITKPSLYAAFGDKKELFRKALERYTEGPADYGTRALEEPTARGVAEAILRGAVRTTTRPGGPAGCLGVQALASSEAGRPAHDMLVEWRNSWALRLEERFQRAVDEGDLPRDADPRRLARYVMTVTFGIAVQAAGGLGRDELQDIADMALECWLPNGVRRTHTEPSG</sequence>
<proteinExistence type="predicted"/>
<comment type="caution">
    <text evidence="6">The sequence shown here is derived from an EMBL/GenBank/DDBJ whole genome shotgun (WGS) entry which is preliminary data.</text>
</comment>
<dbReference type="SUPFAM" id="SSF48498">
    <property type="entry name" value="Tetracyclin repressor-like, C-terminal domain"/>
    <property type="match status" value="1"/>
</dbReference>
<keyword evidence="1" id="KW-0805">Transcription regulation</keyword>
<evidence type="ECO:0000313" key="7">
    <source>
        <dbReference type="Proteomes" id="UP001500503"/>
    </source>
</evidence>
<keyword evidence="2 4" id="KW-0238">DNA-binding</keyword>
<dbReference type="InterPro" id="IPR009057">
    <property type="entry name" value="Homeodomain-like_sf"/>
</dbReference>
<dbReference type="InterPro" id="IPR001647">
    <property type="entry name" value="HTH_TetR"/>
</dbReference>
<keyword evidence="7" id="KW-1185">Reference proteome</keyword>
<feature type="domain" description="HTH tetR-type" evidence="5">
    <location>
        <begin position="24"/>
        <end position="84"/>
    </location>
</feature>
<dbReference type="Gene3D" id="1.10.357.10">
    <property type="entry name" value="Tetracycline Repressor, domain 2"/>
    <property type="match status" value="1"/>
</dbReference>
<dbReference type="Pfam" id="PF16925">
    <property type="entry name" value="TetR_C_13"/>
    <property type="match status" value="1"/>
</dbReference>
<reference evidence="7" key="1">
    <citation type="journal article" date="2019" name="Int. J. Syst. Evol. Microbiol.">
        <title>The Global Catalogue of Microorganisms (GCM) 10K type strain sequencing project: providing services to taxonomists for standard genome sequencing and annotation.</title>
        <authorList>
            <consortium name="The Broad Institute Genomics Platform"/>
            <consortium name="The Broad Institute Genome Sequencing Center for Infectious Disease"/>
            <person name="Wu L."/>
            <person name="Ma J."/>
        </authorList>
    </citation>
    <scope>NUCLEOTIDE SEQUENCE [LARGE SCALE GENOMIC DNA]</scope>
    <source>
        <strain evidence="7">JCM 17933</strain>
    </source>
</reference>
<dbReference type="SUPFAM" id="SSF46689">
    <property type="entry name" value="Homeodomain-like"/>
    <property type="match status" value="1"/>
</dbReference>
<dbReference type="Gene3D" id="1.10.10.60">
    <property type="entry name" value="Homeodomain-like"/>
    <property type="match status" value="1"/>
</dbReference>
<dbReference type="PROSITE" id="PS01081">
    <property type="entry name" value="HTH_TETR_1"/>
    <property type="match status" value="1"/>
</dbReference>
<evidence type="ECO:0000259" key="5">
    <source>
        <dbReference type="PROSITE" id="PS50977"/>
    </source>
</evidence>
<accession>A0ABP8QSJ8</accession>
<dbReference type="PANTHER" id="PTHR47506">
    <property type="entry name" value="TRANSCRIPTIONAL REGULATORY PROTEIN"/>
    <property type="match status" value="1"/>
</dbReference>
<keyword evidence="3" id="KW-0804">Transcription</keyword>
<dbReference type="PANTHER" id="PTHR47506:SF1">
    <property type="entry name" value="HTH-TYPE TRANSCRIPTIONAL REGULATOR YJDC"/>
    <property type="match status" value="1"/>
</dbReference>
<dbReference type="EMBL" id="BAABHF010000045">
    <property type="protein sequence ID" value="GAA4510311.1"/>
    <property type="molecule type" value="Genomic_DNA"/>
</dbReference>
<dbReference type="PROSITE" id="PS50977">
    <property type="entry name" value="HTH_TETR_2"/>
    <property type="match status" value="1"/>
</dbReference>
<dbReference type="InterPro" id="IPR011075">
    <property type="entry name" value="TetR_C"/>
</dbReference>
<evidence type="ECO:0000256" key="3">
    <source>
        <dbReference type="ARBA" id="ARBA00023163"/>
    </source>
</evidence>
<organism evidence="6 7">
    <name type="scientific">Actinoallomurus oryzae</name>
    <dbReference type="NCBI Taxonomy" id="502180"/>
    <lineage>
        <taxon>Bacteria</taxon>
        <taxon>Bacillati</taxon>
        <taxon>Actinomycetota</taxon>
        <taxon>Actinomycetes</taxon>
        <taxon>Streptosporangiales</taxon>
        <taxon>Thermomonosporaceae</taxon>
        <taxon>Actinoallomurus</taxon>
    </lineage>
</organism>
<evidence type="ECO:0000256" key="1">
    <source>
        <dbReference type="ARBA" id="ARBA00023015"/>
    </source>
</evidence>
<protein>
    <submittedName>
        <fullName evidence="6">TetR/AcrR family transcriptional regulator</fullName>
    </submittedName>
</protein>
<dbReference type="Proteomes" id="UP001500503">
    <property type="component" value="Unassembled WGS sequence"/>
</dbReference>
<dbReference type="Pfam" id="PF00440">
    <property type="entry name" value="TetR_N"/>
    <property type="match status" value="1"/>
</dbReference>
<evidence type="ECO:0000313" key="6">
    <source>
        <dbReference type="EMBL" id="GAA4510311.1"/>
    </source>
</evidence>
<dbReference type="PRINTS" id="PR00455">
    <property type="entry name" value="HTHTETR"/>
</dbReference>
<name>A0ABP8QSJ8_9ACTN</name>
<dbReference type="InterPro" id="IPR023772">
    <property type="entry name" value="DNA-bd_HTH_TetR-type_CS"/>
</dbReference>
<feature type="DNA-binding region" description="H-T-H motif" evidence="4">
    <location>
        <begin position="47"/>
        <end position="66"/>
    </location>
</feature>
<evidence type="ECO:0000256" key="2">
    <source>
        <dbReference type="ARBA" id="ARBA00023125"/>
    </source>
</evidence>